<feature type="non-terminal residue" evidence="2">
    <location>
        <position position="1"/>
    </location>
</feature>
<sequence>EFSRDKWADEVWAVNMAAHLFWHDLVFWMDDLKKQRDFKPDLISELNRRGRPIMTATSYRDVCPTSYDYPIDAVGKISVDIFQRVYLSNSIAQAIGYAIHKGVKVLKLYGCDFTYPDRNFAEAGRACVEAWCTAAITKYDMDIGLCPRTSLFDTVSSRTGVYGFAEQPEVKVGKGQKYKFTKKEDAKALPYKPEDSSGVKKNGISATLPRTGRSAAGNGRGNGAGKNAATQDAPPATQRLGKGLGNPGGTRRHKERHPAGLNGSGKVRGVPAPA</sequence>
<accession>A0A0F9DTN6</accession>
<dbReference type="EMBL" id="LAZR01027640">
    <property type="protein sequence ID" value="KKL65099.1"/>
    <property type="molecule type" value="Genomic_DNA"/>
</dbReference>
<name>A0A0F9DTN6_9ZZZZ</name>
<protein>
    <submittedName>
        <fullName evidence="2">Uncharacterized protein</fullName>
    </submittedName>
</protein>
<organism evidence="2">
    <name type="scientific">marine sediment metagenome</name>
    <dbReference type="NCBI Taxonomy" id="412755"/>
    <lineage>
        <taxon>unclassified sequences</taxon>
        <taxon>metagenomes</taxon>
        <taxon>ecological metagenomes</taxon>
    </lineage>
</organism>
<evidence type="ECO:0000256" key="1">
    <source>
        <dbReference type="SAM" id="MobiDB-lite"/>
    </source>
</evidence>
<dbReference type="AlphaFoldDB" id="A0A0F9DTN6"/>
<reference evidence="2" key="1">
    <citation type="journal article" date="2015" name="Nature">
        <title>Complex archaea that bridge the gap between prokaryotes and eukaryotes.</title>
        <authorList>
            <person name="Spang A."/>
            <person name="Saw J.H."/>
            <person name="Jorgensen S.L."/>
            <person name="Zaremba-Niedzwiedzka K."/>
            <person name="Martijn J."/>
            <person name="Lind A.E."/>
            <person name="van Eijk R."/>
            <person name="Schleper C."/>
            <person name="Guy L."/>
            <person name="Ettema T.J."/>
        </authorList>
    </citation>
    <scope>NUCLEOTIDE SEQUENCE</scope>
</reference>
<proteinExistence type="predicted"/>
<evidence type="ECO:0000313" key="2">
    <source>
        <dbReference type="EMBL" id="KKL65099.1"/>
    </source>
</evidence>
<comment type="caution">
    <text evidence="2">The sequence shown here is derived from an EMBL/GenBank/DDBJ whole genome shotgun (WGS) entry which is preliminary data.</text>
</comment>
<feature type="region of interest" description="Disordered" evidence="1">
    <location>
        <begin position="183"/>
        <end position="274"/>
    </location>
</feature>
<feature type="compositionally biased region" description="Basic and acidic residues" evidence="1">
    <location>
        <begin position="183"/>
        <end position="198"/>
    </location>
</feature>
<gene>
    <name evidence="2" type="ORF">LCGC14_2158340</name>
</gene>